<dbReference type="InterPro" id="IPR006311">
    <property type="entry name" value="TAT_signal"/>
</dbReference>
<reference evidence="4" key="1">
    <citation type="journal article" date="2019" name="Int. J. Syst. Evol. Microbiol.">
        <title>The Global Catalogue of Microorganisms (GCM) 10K type strain sequencing project: providing services to taxonomists for standard genome sequencing and annotation.</title>
        <authorList>
            <consortium name="The Broad Institute Genomics Platform"/>
            <consortium name="The Broad Institute Genome Sequencing Center for Infectious Disease"/>
            <person name="Wu L."/>
            <person name="Ma J."/>
        </authorList>
    </citation>
    <scope>NUCLEOTIDE SEQUENCE [LARGE SCALE GENOMIC DNA]</scope>
    <source>
        <strain evidence="4">JCM 18532</strain>
    </source>
</reference>
<dbReference type="EMBL" id="BAABKN010000012">
    <property type="protein sequence ID" value="GAA4734974.1"/>
    <property type="molecule type" value="Genomic_DNA"/>
</dbReference>
<feature type="domain" description="Bacterial Ig-like" evidence="2">
    <location>
        <begin position="541"/>
        <end position="620"/>
    </location>
</feature>
<dbReference type="Proteomes" id="UP001499882">
    <property type="component" value="Unassembled WGS sequence"/>
</dbReference>
<gene>
    <name evidence="3" type="ORF">GCM10023350_18370</name>
</gene>
<dbReference type="InterPro" id="IPR017868">
    <property type="entry name" value="Filamin/ABP280_repeat-like"/>
</dbReference>
<keyword evidence="4" id="KW-1185">Reference proteome</keyword>
<proteinExistence type="predicted"/>
<evidence type="ECO:0000313" key="3">
    <source>
        <dbReference type="EMBL" id="GAA4734974.1"/>
    </source>
</evidence>
<dbReference type="PROSITE" id="PS51318">
    <property type="entry name" value="TAT"/>
    <property type="match status" value="1"/>
</dbReference>
<protein>
    <recommendedName>
        <fullName evidence="2">Bacterial Ig-like domain-containing protein</fullName>
    </recommendedName>
</protein>
<keyword evidence="1" id="KW-0732">Signal</keyword>
<dbReference type="RefSeq" id="WP_345526462.1">
    <property type="nucleotide sequence ID" value="NZ_BAABKN010000012.1"/>
</dbReference>
<feature type="chain" id="PRO_5047358526" description="Bacterial Ig-like domain-containing protein" evidence="1">
    <location>
        <begin position="40"/>
        <end position="720"/>
    </location>
</feature>
<name>A0ABP8YQJ8_9ACTN</name>
<evidence type="ECO:0000259" key="2">
    <source>
        <dbReference type="Pfam" id="PF16640"/>
    </source>
</evidence>
<feature type="signal peptide" evidence="1">
    <location>
        <begin position="1"/>
        <end position="39"/>
    </location>
</feature>
<accession>A0ABP8YQJ8</accession>
<evidence type="ECO:0000313" key="4">
    <source>
        <dbReference type="Proteomes" id="UP001499882"/>
    </source>
</evidence>
<comment type="caution">
    <text evidence="3">The sequence shown here is derived from an EMBL/GenBank/DDBJ whole genome shotgun (WGS) entry which is preliminary data.</text>
</comment>
<dbReference type="PROSITE" id="PS50194">
    <property type="entry name" value="FILAMIN_REPEAT"/>
    <property type="match status" value="1"/>
</dbReference>
<organism evidence="3 4">
    <name type="scientific">Nocardioides endophyticus</name>
    <dbReference type="NCBI Taxonomy" id="1353775"/>
    <lineage>
        <taxon>Bacteria</taxon>
        <taxon>Bacillati</taxon>
        <taxon>Actinomycetota</taxon>
        <taxon>Actinomycetes</taxon>
        <taxon>Propionibacteriales</taxon>
        <taxon>Nocardioidaceae</taxon>
        <taxon>Nocardioides</taxon>
    </lineage>
</organism>
<dbReference type="Pfam" id="PF16640">
    <property type="entry name" value="Big_3_5"/>
    <property type="match status" value="1"/>
</dbReference>
<dbReference type="Gene3D" id="2.60.40.10">
    <property type="entry name" value="Immunoglobulins"/>
    <property type="match status" value="2"/>
</dbReference>
<dbReference type="InterPro" id="IPR013783">
    <property type="entry name" value="Ig-like_fold"/>
</dbReference>
<dbReference type="InterPro" id="IPR032109">
    <property type="entry name" value="Big_3_5"/>
</dbReference>
<sequence>MTSSKAGRARRGFARFTATSLAVAGLAAVGATTAAPAEAADSFVSNATFTWGLNGYAQKGIFGPWTYKNLTGNASQLVGSVSGGTQNEYVVDPVPTTSMPVTTPANKTPNAVKFTAGTGTADPDTDKVDLSWTGSYTVNAYPALYGAPDEIYSDPKLTLNASGAGSLTMNFALGAGVDMEGNPTEAQNLGRVTLMTFSDGDVASTGADSFRATPDYQGVEVTVPGGAVQDRSCTTAGGATGWWGSWPQSFISVIPDSVRPHFYSTGCSGMQDSKPALPVDVDLGASATPTVEVSKTALLPNGQQAVTVTGSGFNPDAAIGTRPPFSGVPSGVYIAFGRYADTWRPSAGAPSGNRNNPAGANGNGVAVKWAVPQASFDASSPAQSPSSASYTILGTDGTFNTTIQVDQSWLADKTGNFGIYTYAGGGPTVAAYETYTPITFAKATPTVALTAPTTTYGEAATATATVASSGGTSGSATLYEGTTVLGTKDVVGGTAKFDLGTGLAAGQHNLRVAFAGNDNTNAGGATATLTIAKKATALTVESPNRSYGQASTATVTVSGTGVSGAVTLERAGKLVGSADLVDGKATFTLGKLDAGKHTLTATYAGNANAGPATGTVTTSVAKTTSTTTVKVTKKPTAKKAGTAKVTVKARNAGAADGSVKVVVRNGNGKVVAQIKAAKLKKGIVNVKLPKLAKGKYQLAVTFGGDGNVKGSSKTASLKVS</sequence>
<evidence type="ECO:0000256" key="1">
    <source>
        <dbReference type="SAM" id="SignalP"/>
    </source>
</evidence>